<gene>
    <name evidence="1" type="ORF">CLOSTASPAR_01485</name>
</gene>
<dbReference type="HOGENOM" id="CLU_3197874_0_0_9"/>
<sequence>MKYEHVERGAGPGASRSAKASWIEIGTGQFLHHPVFVEVCEGLVD</sequence>
<dbReference type="Proteomes" id="UP000004756">
    <property type="component" value="Unassembled WGS sequence"/>
</dbReference>
<reference evidence="1 2" key="1">
    <citation type="submission" date="2009-01" db="EMBL/GenBank/DDBJ databases">
        <authorList>
            <person name="Fulton L."/>
            <person name="Clifton S."/>
            <person name="Fulton B."/>
            <person name="Xu J."/>
            <person name="Minx P."/>
            <person name="Pepin K.H."/>
            <person name="Johnson M."/>
            <person name="Bhonagiri V."/>
            <person name="Nash W.E."/>
            <person name="Mardis E.R."/>
            <person name="Wilson R.K."/>
        </authorList>
    </citation>
    <scope>NUCLEOTIDE SEQUENCE [LARGE SCALE GENOMIC DNA]</scope>
    <source>
        <strain evidence="1 2">DSM 15981</strain>
    </source>
</reference>
<proteinExistence type="predicted"/>
<evidence type="ECO:0000313" key="2">
    <source>
        <dbReference type="Proteomes" id="UP000004756"/>
    </source>
</evidence>
<protein>
    <submittedName>
        <fullName evidence="1">Uncharacterized protein</fullName>
    </submittedName>
</protein>
<evidence type="ECO:0000313" key="1">
    <source>
        <dbReference type="EMBL" id="EEG56424.1"/>
    </source>
</evidence>
<name>C0CWW4_9FIRM</name>
<accession>C0CWW4</accession>
<reference evidence="1 2" key="2">
    <citation type="submission" date="2009-02" db="EMBL/GenBank/DDBJ databases">
        <title>Draft genome sequence of Clostridium asparagiforme (DSM 15981).</title>
        <authorList>
            <person name="Sudarsanam P."/>
            <person name="Ley R."/>
            <person name="Guruge J."/>
            <person name="Turnbaugh P.J."/>
            <person name="Mahowald M."/>
            <person name="Liep D."/>
            <person name="Gordon J."/>
        </authorList>
    </citation>
    <scope>NUCLEOTIDE SEQUENCE [LARGE SCALE GENOMIC DNA]</scope>
    <source>
        <strain evidence="1 2">DSM 15981</strain>
    </source>
</reference>
<organism evidence="1 2">
    <name type="scientific">[Clostridium] asparagiforme DSM 15981</name>
    <dbReference type="NCBI Taxonomy" id="518636"/>
    <lineage>
        <taxon>Bacteria</taxon>
        <taxon>Bacillati</taxon>
        <taxon>Bacillota</taxon>
        <taxon>Clostridia</taxon>
        <taxon>Lachnospirales</taxon>
        <taxon>Lachnospiraceae</taxon>
        <taxon>Enterocloster</taxon>
    </lineage>
</organism>
<dbReference type="EMBL" id="ACCJ01000068">
    <property type="protein sequence ID" value="EEG56424.1"/>
    <property type="molecule type" value="Genomic_DNA"/>
</dbReference>
<keyword evidence="2" id="KW-1185">Reference proteome</keyword>
<dbReference type="AlphaFoldDB" id="C0CWW4"/>
<comment type="caution">
    <text evidence="1">The sequence shown here is derived from an EMBL/GenBank/DDBJ whole genome shotgun (WGS) entry which is preliminary data.</text>
</comment>